<dbReference type="AlphaFoldDB" id="A0A6M4GR08"/>
<evidence type="ECO:0000313" key="3">
    <source>
        <dbReference type="Proteomes" id="UP000501534"/>
    </source>
</evidence>
<dbReference type="Proteomes" id="UP000501534">
    <property type="component" value="Chromosome"/>
</dbReference>
<sequence>MAYCPNCAREIAPDAFKCPGCGADFKERDQWRPVLMKPETAKPLNIAGGLMMIGVYLLVLGLGAIYGVAAYKTFADVFSIREASASGLMLVSFLVGVPLAIGVLVGFIARRRTNAGVAGTGALSTLSIALFVFTAGAVLREGSICIVMAAPLFFVAGIIGAIVGSFISPPKRRGSKLVPAVLLIPLVGGPLEAQFPSPTEHQVITRSVHIAAQPESVWQHINYPLDIQPSELSEGFAYRIGVPYPIEARTIEGRVGGTRTLKWERGVTFEETITAWEPKRRVAWVYKFGPDSFPPGSLDDHIVIGGKYFDLEETSYTLTPEAGGTRLTIKVGTRITTNFNWYAGLWADYLVSDTAEAILKFYKTRSEKPARG</sequence>
<dbReference type="InterPro" id="IPR023393">
    <property type="entry name" value="START-like_dom_sf"/>
</dbReference>
<proteinExistence type="predicted"/>
<evidence type="ECO:0008006" key="4">
    <source>
        <dbReference type="Google" id="ProtNLM"/>
    </source>
</evidence>
<evidence type="ECO:0000256" key="1">
    <source>
        <dbReference type="SAM" id="Phobius"/>
    </source>
</evidence>
<feature type="transmembrane region" description="Helical" evidence="1">
    <location>
        <begin position="88"/>
        <end position="109"/>
    </location>
</feature>
<dbReference type="KEGG" id="uru:DSM104443_00539"/>
<reference evidence="2 3" key="1">
    <citation type="submission" date="2020-04" db="EMBL/GenBank/DDBJ databases">
        <title>Usitatibacter rugosus gen. nov., sp. nov. and Usitatibacter palustris sp. nov., novel members of Usitatibacteraceae fam. nov. within the order Nitrosomonadales isolated from soil.</title>
        <authorList>
            <person name="Huber K.J."/>
            <person name="Neumann-Schaal M."/>
            <person name="Geppert A."/>
            <person name="Luckner M."/>
            <person name="Wanner G."/>
            <person name="Overmann J."/>
        </authorList>
    </citation>
    <scope>NUCLEOTIDE SEQUENCE [LARGE SCALE GENOMIC DNA]</scope>
    <source>
        <strain evidence="2 3">0125_3</strain>
    </source>
</reference>
<dbReference type="Gene3D" id="3.30.530.20">
    <property type="match status" value="1"/>
</dbReference>
<feature type="transmembrane region" description="Helical" evidence="1">
    <location>
        <begin position="46"/>
        <end position="68"/>
    </location>
</feature>
<feature type="transmembrane region" description="Helical" evidence="1">
    <location>
        <begin position="121"/>
        <end position="140"/>
    </location>
</feature>
<organism evidence="2 3">
    <name type="scientific">Usitatibacter rugosus</name>
    <dbReference type="NCBI Taxonomy" id="2732067"/>
    <lineage>
        <taxon>Bacteria</taxon>
        <taxon>Pseudomonadati</taxon>
        <taxon>Pseudomonadota</taxon>
        <taxon>Betaproteobacteria</taxon>
        <taxon>Nitrosomonadales</taxon>
        <taxon>Usitatibacteraceae</taxon>
        <taxon>Usitatibacter</taxon>
    </lineage>
</organism>
<protein>
    <recommendedName>
        <fullName evidence="4">Polyketide cyclase/dehydrase/lipid transport protein</fullName>
    </recommendedName>
</protein>
<keyword evidence="1" id="KW-1133">Transmembrane helix</keyword>
<keyword evidence="1" id="KW-0812">Transmembrane</keyword>
<dbReference type="RefSeq" id="WP_171089244.1">
    <property type="nucleotide sequence ID" value="NZ_CP053069.1"/>
</dbReference>
<feature type="transmembrane region" description="Helical" evidence="1">
    <location>
        <begin position="146"/>
        <end position="167"/>
    </location>
</feature>
<gene>
    <name evidence="2" type="ORF">DSM104443_00539</name>
</gene>
<dbReference type="SUPFAM" id="SSF55961">
    <property type="entry name" value="Bet v1-like"/>
    <property type="match status" value="1"/>
</dbReference>
<dbReference type="EMBL" id="CP053069">
    <property type="protein sequence ID" value="QJR09495.1"/>
    <property type="molecule type" value="Genomic_DNA"/>
</dbReference>
<keyword evidence="1" id="KW-0472">Membrane</keyword>
<accession>A0A6M4GR08</accession>
<evidence type="ECO:0000313" key="2">
    <source>
        <dbReference type="EMBL" id="QJR09495.1"/>
    </source>
</evidence>
<keyword evidence="3" id="KW-1185">Reference proteome</keyword>
<name>A0A6M4GR08_9PROT</name>